<dbReference type="EMBL" id="GBXM01053885">
    <property type="protein sequence ID" value="JAH54692.1"/>
    <property type="molecule type" value="Transcribed_RNA"/>
</dbReference>
<accession>A0A0E9TMI8</accession>
<reference evidence="1" key="2">
    <citation type="journal article" date="2015" name="Fish Shellfish Immunol.">
        <title>Early steps in the European eel (Anguilla anguilla)-Vibrio vulnificus interaction in the gills: Role of the RtxA13 toxin.</title>
        <authorList>
            <person name="Callol A."/>
            <person name="Pajuelo D."/>
            <person name="Ebbesson L."/>
            <person name="Teles M."/>
            <person name="MacKenzie S."/>
            <person name="Amaro C."/>
        </authorList>
    </citation>
    <scope>NUCLEOTIDE SEQUENCE</scope>
</reference>
<protein>
    <submittedName>
        <fullName evidence="1">Uncharacterized protein</fullName>
    </submittedName>
</protein>
<dbReference type="AlphaFoldDB" id="A0A0E9TMI8"/>
<sequence length="42" mass="4778">MYRSFYTGKVLDKLLSNSTELICFNIALSYMLKQGKCKAKAV</sequence>
<proteinExistence type="predicted"/>
<name>A0A0E9TMI8_ANGAN</name>
<organism evidence="1">
    <name type="scientific">Anguilla anguilla</name>
    <name type="common">European freshwater eel</name>
    <name type="synonym">Muraena anguilla</name>
    <dbReference type="NCBI Taxonomy" id="7936"/>
    <lineage>
        <taxon>Eukaryota</taxon>
        <taxon>Metazoa</taxon>
        <taxon>Chordata</taxon>
        <taxon>Craniata</taxon>
        <taxon>Vertebrata</taxon>
        <taxon>Euteleostomi</taxon>
        <taxon>Actinopterygii</taxon>
        <taxon>Neopterygii</taxon>
        <taxon>Teleostei</taxon>
        <taxon>Anguilliformes</taxon>
        <taxon>Anguillidae</taxon>
        <taxon>Anguilla</taxon>
    </lineage>
</organism>
<evidence type="ECO:0000313" key="1">
    <source>
        <dbReference type="EMBL" id="JAH54692.1"/>
    </source>
</evidence>
<reference evidence="1" key="1">
    <citation type="submission" date="2014-11" db="EMBL/GenBank/DDBJ databases">
        <authorList>
            <person name="Amaro Gonzalez C."/>
        </authorList>
    </citation>
    <scope>NUCLEOTIDE SEQUENCE</scope>
</reference>